<dbReference type="InterPro" id="IPR034149">
    <property type="entry name" value="TOPRIM_TopoI"/>
</dbReference>
<comment type="subunit">
    <text evidence="8">Monomer.</text>
</comment>
<comment type="similarity">
    <text evidence="2 8">Belongs to the type IA topoisomerase family.</text>
</comment>
<feature type="region of interest" description="Disordered" evidence="9">
    <location>
        <begin position="598"/>
        <end position="636"/>
    </location>
</feature>
<evidence type="ECO:0000256" key="4">
    <source>
        <dbReference type="ARBA" id="ARBA00022842"/>
    </source>
</evidence>
<dbReference type="SUPFAM" id="SSF56712">
    <property type="entry name" value="Prokaryotic type I DNA topoisomerase"/>
    <property type="match status" value="1"/>
</dbReference>
<dbReference type="InterPro" id="IPR028612">
    <property type="entry name" value="Topoisom_1_IA"/>
</dbReference>
<gene>
    <name evidence="8 12" type="primary">topA</name>
    <name evidence="12" type="ORF">GCM10009862_26000</name>
</gene>
<dbReference type="Pfam" id="PF01131">
    <property type="entry name" value="Topoisom_bac"/>
    <property type="match status" value="1"/>
</dbReference>
<evidence type="ECO:0000256" key="1">
    <source>
        <dbReference type="ARBA" id="ARBA00000213"/>
    </source>
</evidence>
<dbReference type="PROSITE" id="PS00396">
    <property type="entry name" value="TOPO_IA_1"/>
    <property type="match status" value="1"/>
</dbReference>
<keyword evidence="3" id="KW-0479">Metal-binding</keyword>
<dbReference type="EMBL" id="BAAARI010000016">
    <property type="protein sequence ID" value="GAA2585735.1"/>
    <property type="molecule type" value="Genomic_DNA"/>
</dbReference>
<dbReference type="SMART" id="SM00436">
    <property type="entry name" value="TOP1Bc"/>
    <property type="match status" value="1"/>
</dbReference>
<evidence type="ECO:0000259" key="11">
    <source>
        <dbReference type="PROSITE" id="PS52039"/>
    </source>
</evidence>
<protein>
    <recommendedName>
        <fullName evidence="8">DNA topoisomerase 1</fullName>
        <ecNumber evidence="8">5.6.2.1</ecNumber>
    </recommendedName>
    <alternativeName>
        <fullName evidence="8">DNA topoisomerase I</fullName>
    </alternativeName>
</protein>
<dbReference type="PANTHER" id="PTHR42785">
    <property type="entry name" value="DNA TOPOISOMERASE, TYPE IA, CORE"/>
    <property type="match status" value="1"/>
</dbReference>
<comment type="caution">
    <text evidence="8">Lacks conserved residue(s) required for the propagation of feature annotation.</text>
</comment>
<dbReference type="EC" id="5.6.2.1" evidence="8"/>
<dbReference type="CDD" id="cd03363">
    <property type="entry name" value="TOPRIM_TopoIA_TopoI"/>
    <property type="match status" value="1"/>
</dbReference>
<comment type="function">
    <text evidence="8">Releases the supercoiling and torsional tension of DNA, which is introduced during the DNA replication and transcription, by transiently cleaving and rejoining one strand of the DNA duplex. Introduces a single-strand break via transesterification at a target site in duplex DNA. The scissile phosphodiester is attacked by the catalytic tyrosine of the enzyme, resulting in the formation of a DNA-(5'-phosphotyrosyl)-enzyme intermediate and the expulsion of a 3'-OH DNA strand. The free DNA strand then undergoes passage around the unbroken strand, thus removing DNA supercoils. Finally, in the religation step, the DNA 3'-OH attacks the covalent intermediate to expel the active-site tyrosine and restore the DNA phosphodiester backbone.</text>
</comment>
<dbReference type="Gene3D" id="3.40.50.140">
    <property type="match status" value="1"/>
</dbReference>
<evidence type="ECO:0000256" key="2">
    <source>
        <dbReference type="ARBA" id="ARBA00009446"/>
    </source>
</evidence>
<dbReference type="InterPro" id="IPR013826">
    <property type="entry name" value="Topo_IA_cen_sub3"/>
</dbReference>
<keyword evidence="5 8" id="KW-0799">Topoisomerase</keyword>
<feature type="region of interest" description="Disordered" evidence="9">
    <location>
        <begin position="97"/>
        <end position="121"/>
    </location>
</feature>
<feature type="compositionally biased region" description="Basic and acidic residues" evidence="9">
    <location>
        <begin position="858"/>
        <end position="871"/>
    </location>
</feature>
<feature type="compositionally biased region" description="Basic and acidic residues" evidence="9">
    <location>
        <begin position="106"/>
        <end position="121"/>
    </location>
</feature>
<accession>A0ABN3PM42</accession>
<dbReference type="HAMAP" id="MF_00952">
    <property type="entry name" value="Topoisom_1_prok"/>
    <property type="match status" value="1"/>
</dbReference>
<comment type="catalytic activity">
    <reaction evidence="1 8">
        <text>ATP-independent breakage of single-stranded DNA, followed by passage and rejoining.</text>
        <dbReference type="EC" id="5.6.2.1"/>
    </reaction>
</comment>
<keyword evidence="7 8" id="KW-0413">Isomerase</keyword>
<dbReference type="InterPro" id="IPR006171">
    <property type="entry name" value="TOPRIM_dom"/>
</dbReference>
<comment type="caution">
    <text evidence="12">The sequence shown here is derived from an EMBL/GenBank/DDBJ whole genome shotgun (WGS) entry which is preliminary data.</text>
</comment>
<feature type="compositionally biased region" description="Basic residues" evidence="9">
    <location>
        <begin position="1028"/>
        <end position="1042"/>
    </location>
</feature>
<sequence>MPGTAATVGTIGALAALVAGLSVVGAASVHAQRLSAATDAAALAAADAASGAVLGVPCERAAQLAATASAEVVSCEVEGLIATVRLSSAFGPFPAQAAARAGPAPEPRDDGRTGPPADHRPEVCMVTATKGPPLAKGSQTTTKSGKTLVIVESPTKMTSIQGYLGDDYEVLSSVGHIRDLASKKDIPAEKKAAYGKYSIDVDNGFDPFYVVNDRKTKTVAELKRAVKDASEVLLATDEDREGEAIAWHLLEVLKPKVPVKRMVFHEITKDAIRAAAENTRELDLALVDAQETRRVLDRLYGWDVSPVLWRKIGSGREGAALSAGRVQSAATRLVVDRERERMSFVSASYWDIETLAVKGDQSFTARLARIDGAPLARGTDFDDKGQLKKAVVVLTEDDVRALAAAIEGVGTAHVSALESKPGTRSPRAPFTTSTLQQEAGRKLSMSAKHTMSVAQRLYEKGYITYMRTDSTSLSKQAVEAAREQAVSLYGDRAVPANPRVYASKSKNAQEAHEAIRPSGEHFRTPASVASHLDRDEQRVYDLIWKRTVASQMADAKYETTTVTLSLTADQKALEFTASGTVYTFKGFLEAYEEGRDEKRADADKADDQSLPAMSVGDELATREVEPKGHATSPKPRYTEASLVKALEEKGIGRPSTFASIIDVILDRGYVSKRGQALVPSWLAFSVVRLLEQHFSDLVDYDFTAALEDDLDAIARGEQRREQWLREFYFGSENHVGLRHIVDNLGDIDARELNATRITDTATLRFGKYGPYLEVVDPADPEAKPRIINIPEDLAPDELTAQKAQELVDAPIAGDRVLGENRDNGKLIVVKDGRFGPYVQEVDPVDPDAVDEATGEVAEAPKKRGAKKEAAPKPRTASLFKSMSVDTVDLDTALKLLELPRVVGVDPATEEEITAQNGRYGPYLKKGTDSRSLDSEQQIFDITLEEALERYAQPKYGARRASSALKEFDADPVSGKPIKIKDGRFGAYVTDGETNATIPRGETVDDVDFERAKQLLADKRAKGPAPKRTSARKTTTRKTPAKK</sequence>
<dbReference type="InterPro" id="IPR013825">
    <property type="entry name" value="Topo_IA_cen_sub2"/>
</dbReference>
<dbReference type="Gene3D" id="1.10.290.10">
    <property type="entry name" value="Topoisomerase I, domain 4"/>
    <property type="match status" value="1"/>
</dbReference>
<evidence type="ECO:0000256" key="9">
    <source>
        <dbReference type="SAM" id="MobiDB-lite"/>
    </source>
</evidence>
<dbReference type="InterPro" id="IPR023406">
    <property type="entry name" value="Topo_IA_AS"/>
</dbReference>
<dbReference type="CDD" id="cd00186">
    <property type="entry name" value="TOP1Ac"/>
    <property type="match status" value="1"/>
</dbReference>
<dbReference type="Pfam" id="PF13368">
    <property type="entry name" value="Toprim_C_rpt"/>
    <property type="match status" value="3"/>
</dbReference>
<dbReference type="InterPro" id="IPR003602">
    <property type="entry name" value="Topo_IA_DNA-bd_dom"/>
</dbReference>
<dbReference type="Gene3D" id="1.10.460.10">
    <property type="entry name" value="Topoisomerase I, domain 2"/>
    <property type="match status" value="1"/>
</dbReference>
<organism evidence="12 13">
    <name type="scientific">Microbacterium binotii</name>
    <dbReference type="NCBI Taxonomy" id="462710"/>
    <lineage>
        <taxon>Bacteria</taxon>
        <taxon>Bacillati</taxon>
        <taxon>Actinomycetota</taxon>
        <taxon>Actinomycetes</taxon>
        <taxon>Micrococcales</taxon>
        <taxon>Microbacteriaceae</taxon>
        <taxon>Microbacterium</taxon>
    </lineage>
</organism>
<feature type="region of interest" description="Disordered" evidence="9">
    <location>
        <begin position="508"/>
        <end position="528"/>
    </location>
</feature>
<feature type="site" description="Interaction with DNA" evidence="8">
    <location>
        <position position="309"/>
    </location>
</feature>
<feature type="compositionally biased region" description="Basic and acidic residues" evidence="9">
    <location>
        <begin position="598"/>
        <end position="607"/>
    </location>
</feature>
<feature type="active site" description="O-(5'-phospho-DNA)-tyrosine intermediate" evidence="8">
    <location>
        <position position="465"/>
    </location>
</feature>
<reference evidence="13" key="1">
    <citation type="journal article" date="2019" name="Int. J. Syst. Evol. Microbiol.">
        <title>The Global Catalogue of Microorganisms (GCM) 10K type strain sequencing project: providing services to taxonomists for standard genome sequencing and annotation.</title>
        <authorList>
            <consortium name="The Broad Institute Genomics Platform"/>
            <consortium name="The Broad Institute Genome Sequencing Center for Infectious Disease"/>
            <person name="Wu L."/>
            <person name="Ma J."/>
        </authorList>
    </citation>
    <scope>NUCLEOTIDE SEQUENCE [LARGE SCALE GENOMIC DNA]</scope>
    <source>
        <strain evidence="13">JCM 16365</strain>
    </source>
</reference>
<dbReference type="InterPro" id="IPR023405">
    <property type="entry name" value="Topo_IA_core_domain"/>
</dbReference>
<keyword evidence="6 8" id="KW-0238">DNA-binding</keyword>
<evidence type="ECO:0000259" key="10">
    <source>
        <dbReference type="PROSITE" id="PS50880"/>
    </source>
</evidence>
<feature type="site" description="Interaction with DNA" evidence="8">
    <location>
        <position position="294"/>
    </location>
</feature>
<dbReference type="PROSITE" id="PS52039">
    <property type="entry name" value="TOPO_IA_2"/>
    <property type="match status" value="1"/>
</dbReference>
<evidence type="ECO:0000256" key="3">
    <source>
        <dbReference type="ARBA" id="ARBA00022723"/>
    </source>
</evidence>
<feature type="region of interest" description="Interaction with DNA" evidence="8">
    <location>
        <begin position="322"/>
        <end position="327"/>
    </location>
</feature>
<dbReference type="SMART" id="SM00493">
    <property type="entry name" value="TOPRIM"/>
    <property type="match status" value="1"/>
</dbReference>
<feature type="region of interest" description="Disordered" evidence="9">
    <location>
        <begin position="417"/>
        <end position="439"/>
    </location>
</feature>
<evidence type="ECO:0000256" key="5">
    <source>
        <dbReference type="ARBA" id="ARBA00023029"/>
    </source>
</evidence>
<dbReference type="Proteomes" id="UP001500274">
    <property type="component" value="Unassembled WGS sequence"/>
</dbReference>
<dbReference type="PROSITE" id="PS50880">
    <property type="entry name" value="TOPRIM"/>
    <property type="match status" value="1"/>
</dbReference>
<dbReference type="PRINTS" id="PR00417">
    <property type="entry name" value="PRTPISMRASEI"/>
</dbReference>
<keyword evidence="4" id="KW-0460">Magnesium</keyword>
<dbReference type="InterPro" id="IPR025589">
    <property type="entry name" value="Toprim_C_rpt"/>
</dbReference>
<evidence type="ECO:0000256" key="6">
    <source>
        <dbReference type="ARBA" id="ARBA00023125"/>
    </source>
</evidence>
<feature type="domain" description="Topo IA-type catalytic" evidence="11">
    <location>
        <begin position="283"/>
        <end position="735"/>
    </location>
</feature>
<feature type="compositionally biased region" description="Basic and acidic residues" evidence="9">
    <location>
        <begin position="508"/>
        <end position="523"/>
    </location>
</feature>
<feature type="domain" description="Toprim" evidence="10">
    <location>
        <begin position="146"/>
        <end position="268"/>
    </location>
</feature>
<keyword evidence="13" id="KW-1185">Reference proteome</keyword>
<feature type="region of interest" description="Disordered" evidence="9">
    <location>
        <begin position="1015"/>
        <end position="1042"/>
    </location>
</feature>
<dbReference type="PANTHER" id="PTHR42785:SF1">
    <property type="entry name" value="DNA TOPOISOMERASE"/>
    <property type="match status" value="1"/>
</dbReference>
<feature type="compositionally biased region" description="Basic and acidic residues" evidence="9">
    <location>
        <begin position="619"/>
        <end position="628"/>
    </location>
</feature>
<dbReference type="InterPro" id="IPR013824">
    <property type="entry name" value="Topo_IA_cen_sub1"/>
</dbReference>
<dbReference type="Pfam" id="PF01751">
    <property type="entry name" value="Toprim"/>
    <property type="match status" value="1"/>
</dbReference>
<feature type="site" description="Interaction with DNA" evidence="8">
    <location>
        <position position="667"/>
    </location>
</feature>
<dbReference type="SMART" id="SM00437">
    <property type="entry name" value="TOP1Ac"/>
    <property type="match status" value="1"/>
</dbReference>
<dbReference type="Gene3D" id="2.70.20.10">
    <property type="entry name" value="Topoisomerase I, domain 3"/>
    <property type="match status" value="1"/>
</dbReference>
<dbReference type="InterPro" id="IPR005733">
    <property type="entry name" value="TopoI_bac-type"/>
</dbReference>
<feature type="site" description="Interaction with DNA" evidence="8">
    <location>
        <position position="467"/>
    </location>
</feature>
<feature type="compositionally biased region" description="Acidic residues" evidence="9">
    <location>
        <begin position="842"/>
        <end position="853"/>
    </location>
</feature>
<feature type="region of interest" description="Disordered" evidence="9">
    <location>
        <begin position="841"/>
        <end position="874"/>
    </location>
</feature>
<dbReference type="InterPro" id="IPR013497">
    <property type="entry name" value="Topo_IA_cen"/>
</dbReference>
<name>A0ABN3PM42_9MICO</name>
<evidence type="ECO:0000313" key="13">
    <source>
        <dbReference type="Proteomes" id="UP001500274"/>
    </source>
</evidence>
<feature type="site" description="Interaction with DNA" evidence="8">
    <location>
        <position position="297"/>
    </location>
</feature>
<evidence type="ECO:0000313" key="12">
    <source>
        <dbReference type="EMBL" id="GAA2585735.1"/>
    </source>
</evidence>
<dbReference type="InterPro" id="IPR000380">
    <property type="entry name" value="Topo_IA"/>
</dbReference>
<dbReference type="NCBIfam" id="TIGR01051">
    <property type="entry name" value="topA_bact"/>
    <property type="match status" value="1"/>
</dbReference>
<feature type="site" description="Interaction with DNA" evidence="8">
    <location>
        <position position="293"/>
    </location>
</feature>
<dbReference type="InterPro" id="IPR003601">
    <property type="entry name" value="Topo_IA_2"/>
</dbReference>
<proteinExistence type="inferred from homology"/>
<evidence type="ECO:0000256" key="8">
    <source>
        <dbReference type="HAMAP-Rule" id="MF_00952"/>
    </source>
</evidence>
<feature type="site" description="Interaction with DNA" evidence="8">
    <location>
        <position position="176"/>
    </location>
</feature>
<evidence type="ECO:0000256" key="7">
    <source>
        <dbReference type="ARBA" id="ARBA00023235"/>
    </source>
</evidence>